<dbReference type="AlphaFoldDB" id="A0A6J7HL47"/>
<evidence type="ECO:0000313" key="2">
    <source>
        <dbReference type="EMBL" id="CAB4921721.1"/>
    </source>
</evidence>
<dbReference type="InterPro" id="IPR001279">
    <property type="entry name" value="Metallo-B-lactamas"/>
</dbReference>
<proteinExistence type="predicted"/>
<reference evidence="2" key="1">
    <citation type="submission" date="2020-05" db="EMBL/GenBank/DDBJ databases">
        <authorList>
            <person name="Chiriac C."/>
            <person name="Salcher M."/>
            <person name="Ghai R."/>
            <person name="Kavagutti S V."/>
        </authorList>
    </citation>
    <scope>NUCLEOTIDE SEQUENCE</scope>
</reference>
<dbReference type="SMART" id="SM00849">
    <property type="entry name" value="Lactamase_B"/>
    <property type="match status" value="1"/>
</dbReference>
<dbReference type="SUPFAM" id="SSF56281">
    <property type="entry name" value="Metallo-hydrolase/oxidoreductase"/>
    <property type="match status" value="1"/>
</dbReference>
<dbReference type="PANTHER" id="PTHR42951">
    <property type="entry name" value="METALLO-BETA-LACTAMASE DOMAIN-CONTAINING"/>
    <property type="match status" value="1"/>
</dbReference>
<dbReference type="PANTHER" id="PTHR42951:SF17">
    <property type="entry name" value="METALLO-BETA-LACTAMASE DOMAIN-CONTAINING PROTEIN"/>
    <property type="match status" value="1"/>
</dbReference>
<evidence type="ECO:0000259" key="1">
    <source>
        <dbReference type="SMART" id="SM00849"/>
    </source>
</evidence>
<accession>A0A6J7HL47</accession>
<dbReference type="Gene3D" id="3.60.15.10">
    <property type="entry name" value="Ribonuclease Z/Hydroxyacylglutathione hydrolase-like"/>
    <property type="match status" value="1"/>
</dbReference>
<name>A0A6J7HL47_9ZZZZ</name>
<organism evidence="2">
    <name type="scientific">freshwater metagenome</name>
    <dbReference type="NCBI Taxonomy" id="449393"/>
    <lineage>
        <taxon>unclassified sequences</taxon>
        <taxon>metagenomes</taxon>
        <taxon>ecological metagenomes</taxon>
    </lineage>
</organism>
<gene>
    <name evidence="2" type="ORF">UFOPK3564_01869</name>
</gene>
<feature type="domain" description="Metallo-beta-lactamase" evidence="1">
    <location>
        <begin position="45"/>
        <end position="245"/>
    </location>
</feature>
<protein>
    <submittedName>
        <fullName evidence="2">Unannotated protein</fullName>
    </submittedName>
</protein>
<dbReference type="EMBL" id="CAFBMK010000109">
    <property type="protein sequence ID" value="CAB4921721.1"/>
    <property type="molecule type" value="Genomic_DNA"/>
</dbReference>
<sequence>MTETATGPRRARPRDPRRLLHAVVASPPVRIADGVELLRGGLTRTMNVLLIDDPDGPGVVVFDSGEQGMAPAILEAGRARGGISRVVLGHGDTDHRGGAPAIAAAGEGRIGVWCHPDALPFAEGDGGREYWRPELLPTPVRRFHAAMHHVWDGGRVQITGTVRGGDRVAGFEVVELPGHAPGLIALWRASDRLALVSDAFYMTDMWGRPQDPALPVRAYNHDTEQARASLRALAALDPRTIVPGHLGPLRGVDLRERLERAADAPVD</sequence>
<dbReference type="Pfam" id="PF00753">
    <property type="entry name" value="Lactamase_B"/>
    <property type="match status" value="1"/>
</dbReference>
<dbReference type="InterPro" id="IPR036866">
    <property type="entry name" value="RibonucZ/Hydroxyglut_hydro"/>
</dbReference>
<dbReference type="InterPro" id="IPR050855">
    <property type="entry name" value="NDM-1-like"/>
</dbReference>